<evidence type="ECO:0000256" key="1">
    <source>
        <dbReference type="SAM" id="MobiDB-lite"/>
    </source>
</evidence>
<protein>
    <submittedName>
        <fullName evidence="2">Uncharacterized protein</fullName>
    </submittedName>
</protein>
<evidence type="ECO:0000313" key="2">
    <source>
        <dbReference type="EMBL" id="KST66874.1"/>
    </source>
</evidence>
<proteinExistence type="predicted"/>
<reference evidence="2 4" key="1">
    <citation type="journal article" date="2015" name="Genome Announc.">
        <title>Draft Genome of the Euendolithic (true boring) Cyanobacterium Mastigocoleus testarum strain BC008.</title>
        <authorList>
            <person name="Guida B.S."/>
            <person name="Garcia-Pichel F."/>
        </authorList>
    </citation>
    <scope>NUCLEOTIDE SEQUENCE [LARGE SCALE GENOMIC DNA]</scope>
    <source>
        <strain evidence="2 4">BC008</strain>
    </source>
</reference>
<feature type="compositionally biased region" description="Basic and acidic residues" evidence="1">
    <location>
        <begin position="59"/>
        <end position="70"/>
    </location>
</feature>
<dbReference type="AlphaFoldDB" id="A0A0V7ZR16"/>
<dbReference type="EMBL" id="LMTZ01000002">
    <property type="protein sequence ID" value="KST70212.1"/>
    <property type="molecule type" value="Genomic_DNA"/>
</dbReference>
<dbReference type="RefSeq" id="WP_058182984.1">
    <property type="nucleotide sequence ID" value="NZ_LMTZ01000002.1"/>
</dbReference>
<organism evidence="2 4">
    <name type="scientific">Mastigocoleus testarum BC008</name>
    <dbReference type="NCBI Taxonomy" id="371196"/>
    <lineage>
        <taxon>Bacteria</taxon>
        <taxon>Bacillati</taxon>
        <taxon>Cyanobacteriota</taxon>
        <taxon>Cyanophyceae</taxon>
        <taxon>Nostocales</taxon>
        <taxon>Hapalosiphonaceae</taxon>
        <taxon>Mastigocoleus</taxon>
    </lineage>
</organism>
<evidence type="ECO:0000313" key="4">
    <source>
        <dbReference type="Proteomes" id="UP000053372"/>
    </source>
</evidence>
<name>A0A0V7ZR16_9CYAN</name>
<accession>A0A0V7ZR16</accession>
<keyword evidence="4" id="KW-1185">Reference proteome</keyword>
<sequence>MSHSLNKLESLSELSSLQEEAISGGKSSLYKIPRFSYVEFPFGKLFGLEINQTSFYQREESSDRFSKSDENGNLSANDSKVEETDINRLTIG</sequence>
<feature type="region of interest" description="Disordered" evidence="1">
    <location>
        <begin position="59"/>
        <end position="92"/>
    </location>
</feature>
<gene>
    <name evidence="2" type="ORF">BC008_27185</name>
    <name evidence="3" type="ORF">BC008_36790</name>
</gene>
<evidence type="ECO:0000313" key="3">
    <source>
        <dbReference type="EMBL" id="KST70212.1"/>
    </source>
</evidence>
<dbReference type="EMBL" id="LMTZ01000093">
    <property type="protein sequence ID" value="KST66874.1"/>
    <property type="molecule type" value="Genomic_DNA"/>
</dbReference>
<dbReference type="Proteomes" id="UP000053372">
    <property type="component" value="Unassembled WGS sequence"/>
</dbReference>
<comment type="caution">
    <text evidence="2">The sequence shown here is derived from an EMBL/GenBank/DDBJ whole genome shotgun (WGS) entry which is preliminary data.</text>
</comment>